<dbReference type="PANTHER" id="PTHR42718">
    <property type="entry name" value="MAJOR FACILITATOR SUPERFAMILY MULTIDRUG TRANSPORTER MFSC"/>
    <property type="match status" value="1"/>
</dbReference>
<dbReference type="PRINTS" id="PR01035">
    <property type="entry name" value="TCRTETA"/>
</dbReference>
<feature type="transmembrane region" description="Helical" evidence="6">
    <location>
        <begin position="225"/>
        <end position="243"/>
    </location>
</feature>
<dbReference type="InterPro" id="IPR001958">
    <property type="entry name" value="Tet-R_TetA/multi-R_MdtG-like"/>
</dbReference>
<accession>A0A1W6LIP3</accession>
<feature type="domain" description="Major facilitator superfamily (MFS) profile" evidence="7">
    <location>
        <begin position="1"/>
        <end position="370"/>
    </location>
</feature>
<dbReference type="STRING" id="946333.A4W93_28350"/>
<sequence>MLLPALGTSIANVALPTLAGTFGATFEQVRWVVLAYLLSATALIVGAGRLGDRLGRRRLLLAGIGVFTAASALAGAAPGLGLLVAARALQGLGAAAMMALTLAFVAGVVPKAQAGRAMGLLGSVSAAGTALGPAAGGLLIAHAGWPAVFLVGVPLGGLAFGLVWRHLPADPPPAGSPGTPWPMLRDPTLLGRLLPNLLVASVVMATLVVGPFHLAEAFGLDAARVGLAMSVGPVVAALAGAPSGRLVDRFGAPRMARAGLATLLAGCLGLGLAPETFGLAGYLVPLAVVTAGYALFQAGNQTAVMADAPGAQRGTVSGLLNLSRQLGFIAGTAALGAVFAATGLRTTFAVAAVLAATALAITARTGSGTATAPAARPPRG</sequence>
<keyword evidence="2" id="KW-0813">Transport</keyword>
<dbReference type="EMBL" id="CP015118">
    <property type="protein sequence ID" value="ARN24099.1"/>
    <property type="molecule type" value="Genomic_DNA"/>
</dbReference>
<feature type="transmembrane region" description="Helical" evidence="6">
    <location>
        <begin position="147"/>
        <end position="164"/>
    </location>
</feature>
<keyword evidence="4 6" id="KW-1133">Transmembrane helix</keyword>
<dbReference type="PANTHER" id="PTHR42718:SF9">
    <property type="entry name" value="MAJOR FACILITATOR SUPERFAMILY MULTIDRUG TRANSPORTER MFSC"/>
    <property type="match status" value="1"/>
</dbReference>
<dbReference type="InterPro" id="IPR011701">
    <property type="entry name" value="MFS"/>
</dbReference>
<protein>
    <submittedName>
        <fullName evidence="8">MFS transporter</fullName>
    </submittedName>
</protein>
<feature type="transmembrane region" description="Helical" evidence="6">
    <location>
        <begin position="255"/>
        <end position="273"/>
    </location>
</feature>
<dbReference type="Pfam" id="PF07690">
    <property type="entry name" value="MFS_1"/>
    <property type="match status" value="1"/>
</dbReference>
<dbReference type="InterPro" id="IPR020846">
    <property type="entry name" value="MFS_dom"/>
</dbReference>
<comment type="subcellular location">
    <subcellularLocation>
        <location evidence="1">Membrane</location>
        <topology evidence="1">Multi-pass membrane protein</topology>
    </subcellularLocation>
</comment>
<feature type="transmembrane region" description="Helical" evidence="6">
    <location>
        <begin position="91"/>
        <end position="109"/>
    </location>
</feature>
<dbReference type="Gene3D" id="1.20.1250.20">
    <property type="entry name" value="MFS general substrate transporter like domains"/>
    <property type="match status" value="1"/>
</dbReference>
<proteinExistence type="predicted"/>
<dbReference type="AlphaFoldDB" id="A0A1W6LIP3"/>
<evidence type="ECO:0000256" key="5">
    <source>
        <dbReference type="ARBA" id="ARBA00023136"/>
    </source>
</evidence>
<evidence type="ECO:0000313" key="8">
    <source>
        <dbReference type="EMBL" id="ARN24099.1"/>
    </source>
</evidence>
<evidence type="ECO:0000256" key="4">
    <source>
        <dbReference type="ARBA" id="ARBA00022989"/>
    </source>
</evidence>
<feature type="transmembrane region" description="Helical" evidence="6">
    <location>
        <begin position="121"/>
        <end position="141"/>
    </location>
</feature>
<dbReference type="InterPro" id="IPR036259">
    <property type="entry name" value="MFS_trans_sf"/>
</dbReference>
<feature type="transmembrane region" description="Helical" evidence="6">
    <location>
        <begin position="29"/>
        <end position="47"/>
    </location>
</feature>
<organism evidence="8 9">
    <name type="scientific">Piscinibacter gummiphilus</name>
    <dbReference type="NCBI Taxonomy" id="946333"/>
    <lineage>
        <taxon>Bacteria</taxon>
        <taxon>Pseudomonadati</taxon>
        <taxon>Pseudomonadota</taxon>
        <taxon>Betaproteobacteria</taxon>
        <taxon>Burkholderiales</taxon>
        <taxon>Sphaerotilaceae</taxon>
        <taxon>Piscinibacter</taxon>
    </lineage>
</organism>
<name>A0A1W6LIP3_9BURK</name>
<dbReference type="GO" id="GO:0022857">
    <property type="term" value="F:transmembrane transporter activity"/>
    <property type="evidence" value="ECO:0007669"/>
    <property type="project" value="InterPro"/>
</dbReference>
<dbReference type="SUPFAM" id="SSF103473">
    <property type="entry name" value="MFS general substrate transporter"/>
    <property type="match status" value="1"/>
</dbReference>
<dbReference type="Proteomes" id="UP000193427">
    <property type="component" value="Chromosome"/>
</dbReference>
<dbReference type="KEGG" id="rgu:A4W93_28350"/>
<evidence type="ECO:0000256" key="2">
    <source>
        <dbReference type="ARBA" id="ARBA00022448"/>
    </source>
</evidence>
<keyword evidence="9" id="KW-1185">Reference proteome</keyword>
<evidence type="ECO:0000256" key="3">
    <source>
        <dbReference type="ARBA" id="ARBA00022692"/>
    </source>
</evidence>
<dbReference type="PROSITE" id="PS50850">
    <property type="entry name" value="MFS"/>
    <property type="match status" value="1"/>
</dbReference>
<gene>
    <name evidence="8" type="ORF">A4W93_28350</name>
</gene>
<feature type="transmembrane region" description="Helical" evidence="6">
    <location>
        <begin position="59"/>
        <end position="85"/>
    </location>
</feature>
<feature type="transmembrane region" description="Helical" evidence="6">
    <location>
        <begin position="279"/>
        <end position="296"/>
    </location>
</feature>
<evidence type="ECO:0000256" key="1">
    <source>
        <dbReference type="ARBA" id="ARBA00004141"/>
    </source>
</evidence>
<dbReference type="GO" id="GO:0005886">
    <property type="term" value="C:plasma membrane"/>
    <property type="evidence" value="ECO:0007669"/>
    <property type="project" value="UniProtKB-SubCell"/>
</dbReference>
<keyword evidence="5 6" id="KW-0472">Membrane</keyword>
<keyword evidence="3 6" id="KW-0812">Transmembrane</keyword>
<evidence type="ECO:0000313" key="9">
    <source>
        <dbReference type="Proteomes" id="UP000193427"/>
    </source>
</evidence>
<feature type="transmembrane region" description="Helical" evidence="6">
    <location>
        <begin position="193"/>
        <end position="213"/>
    </location>
</feature>
<evidence type="ECO:0000256" key="6">
    <source>
        <dbReference type="SAM" id="Phobius"/>
    </source>
</evidence>
<reference evidence="8 9" key="1">
    <citation type="submission" date="2016-04" db="EMBL/GenBank/DDBJ databases">
        <title>Complete genome sequence of natural rubber-degrading, novel Gram-negative bacterium, Rhizobacter gummiphilus strain NS21.</title>
        <authorList>
            <person name="Tabata M."/>
            <person name="Kasai D."/>
            <person name="Fukuda M."/>
        </authorList>
    </citation>
    <scope>NUCLEOTIDE SEQUENCE [LARGE SCALE GENOMIC DNA]</scope>
    <source>
        <strain evidence="8 9">NS21</strain>
    </source>
</reference>
<dbReference type="CDD" id="cd17321">
    <property type="entry name" value="MFS_MMR_MDR_like"/>
    <property type="match status" value="1"/>
</dbReference>
<evidence type="ECO:0000259" key="7">
    <source>
        <dbReference type="PROSITE" id="PS50850"/>
    </source>
</evidence>